<evidence type="ECO:0000256" key="6">
    <source>
        <dbReference type="ARBA" id="ARBA00022630"/>
    </source>
</evidence>
<gene>
    <name evidence="13" type="ORF">INT45_009548</name>
</gene>
<dbReference type="GO" id="GO:0031966">
    <property type="term" value="C:mitochondrial membrane"/>
    <property type="evidence" value="ECO:0007669"/>
    <property type="project" value="UniProtKB-SubCell"/>
</dbReference>
<dbReference type="NCBIfam" id="TIGR01678">
    <property type="entry name" value="FAD_lactone_ox"/>
    <property type="match status" value="1"/>
</dbReference>
<dbReference type="SUPFAM" id="SSF56176">
    <property type="entry name" value="FAD-binding/transporter-associated domain-like"/>
    <property type="match status" value="1"/>
</dbReference>
<comment type="pathway">
    <text evidence="3 11">Cofactor biosynthesis; D-erythroascorbate biosynthesis; dehydro-D-arabinono-1,4-lactone from D-arabinose: step 2/2.</text>
</comment>
<dbReference type="InterPro" id="IPR016166">
    <property type="entry name" value="FAD-bd_PCMH"/>
</dbReference>
<dbReference type="Gene3D" id="1.10.45.10">
    <property type="entry name" value="Vanillyl-alcohol Oxidase, Chain A, domain 4"/>
    <property type="match status" value="1"/>
</dbReference>
<dbReference type="InterPro" id="IPR016171">
    <property type="entry name" value="Vanillyl_alc_oxidase_C-sub2"/>
</dbReference>
<evidence type="ECO:0000256" key="5">
    <source>
        <dbReference type="ARBA" id="ARBA00013136"/>
    </source>
</evidence>
<comment type="catalytic activity">
    <reaction evidence="11">
        <text>D-arabinono-1,4-lactone + O2 = dehydro-D-arabinono-1,4-lactone + H2O2 + H(+)</text>
        <dbReference type="Rhea" id="RHEA:23756"/>
        <dbReference type="ChEBI" id="CHEBI:15378"/>
        <dbReference type="ChEBI" id="CHEBI:15379"/>
        <dbReference type="ChEBI" id="CHEBI:16240"/>
        <dbReference type="ChEBI" id="CHEBI:16292"/>
        <dbReference type="ChEBI" id="CHEBI:58277"/>
        <dbReference type="EC" id="1.1.3.37"/>
    </reaction>
</comment>
<dbReference type="InterPro" id="IPR006094">
    <property type="entry name" value="Oxid_FAD_bind_N"/>
</dbReference>
<sequence length="464" mass="53114">MTRVRLNQLDSELQAIATEDYTFHNWAKTFQCTCEIMFQPSTESQIIKIVQLAKKYNKPIKVFGSGHSPSDLACSRGFMINIDHMNGILGINKQDLTITVEAGISLHKLHAILQENGLAMSNLGSISDQSIAGVISTATHGTGAEFGCLSSMVLDLTLITANGELINCSSNENSDLFSAARCSLGALGIITRITLQVELAFRLEAIQKPYKFDTILSEWDNVIHSAEHVRVWWMPHTNDCVVWRANRTKKSMKQAESNWLIERGVGVHLYQFMLNIARYRPSVIPSITRFMFETIHKRPLHVIDDSYKVFMFDCLFPQYVNEWAIPWENSPQALKELDVFINTSELKVHFPVEIRFVDEDNIWLSPSYKTKTCYIGVIMYRPYGNPVPYKKYWKAYEDIMRKHGGRPHWAKAHGQSAEQLNASYPKFRDFLNVRENIDPKGMFLNNYLKRHILLEKPLQSAAML</sequence>
<comment type="caution">
    <text evidence="13">The sequence shown here is derived from an EMBL/GenBank/DDBJ whole genome shotgun (WGS) entry which is preliminary data.</text>
</comment>
<feature type="domain" description="FAD-binding PCMH-type" evidence="12">
    <location>
        <begin position="30"/>
        <end position="200"/>
    </location>
</feature>
<accession>A0A8H7VSA6</accession>
<reference evidence="13 14" key="1">
    <citation type="submission" date="2020-12" db="EMBL/GenBank/DDBJ databases">
        <title>Metabolic potential, ecology and presence of endohyphal bacteria is reflected in genomic diversity of Mucoromycotina.</title>
        <authorList>
            <person name="Muszewska A."/>
            <person name="Okrasinska A."/>
            <person name="Steczkiewicz K."/>
            <person name="Drgas O."/>
            <person name="Orlowska M."/>
            <person name="Perlinska-Lenart U."/>
            <person name="Aleksandrzak-Piekarczyk T."/>
            <person name="Szatraj K."/>
            <person name="Zielenkiewicz U."/>
            <person name="Pilsyk S."/>
            <person name="Malc E."/>
            <person name="Mieczkowski P."/>
            <person name="Kruszewska J.S."/>
            <person name="Biernat P."/>
            <person name="Pawlowska J."/>
        </authorList>
    </citation>
    <scope>NUCLEOTIDE SEQUENCE [LARGE SCALE GENOMIC DNA]</scope>
    <source>
        <strain evidence="13 14">CBS 142.35</strain>
    </source>
</reference>
<keyword evidence="11" id="KW-0496">Mitochondrion</keyword>
<dbReference type="GO" id="GO:0071949">
    <property type="term" value="F:FAD binding"/>
    <property type="evidence" value="ECO:0007669"/>
    <property type="project" value="UniProtKB-UniRule"/>
</dbReference>
<dbReference type="InterPro" id="IPR007173">
    <property type="entry name" value="ALO_C"/>
</dbReference>
<dbReference type="Pfam" id="PF04030">
    <property type="entry name" value="ALO"/>
    <property type="match status" value="1"/>
</dbReference>
<proteinExistence type="inferred from homology"/>
<keyword evidence="8 11" id="KW-0560">Oxidoreductase</keyword>
<dbReference type="InterPro" id="IPR016167">
    <property type="entry name" value="FAD-bd_PCMH_sub1"/>
</dbReference>
<evidence type="ECO:0000256" key="2">
    <source>
        <dbReference type="ARBA" id="ARBA00004370"/>
    </source>
</evidence>
<keyword evidence="14" id="KW-1185">Reference proteome</keyword>
<evidence type="ECO:0000256" key="3">
    <source>
        <dbReference type="ARBA" id="ARBA00005083"/>
    </source>
</evidence>
<organism evidence="13 14">
    <name type="scientific">Circinella minor</name>
    <dbReference type="NCBI Taxonomy" id="1195481"/>
    <lineage>
        <taxon>Eukaryota</taxon>
        <taxon>Fungi</taxon>
        <taxon>Fungi incertae sedis</taxon>
        <taxon>Mucoromycota</taxon>
        <taxon>Mucoromycotina</taxon>
        <taxon>Mucoromycetes</taxon>
        <taxon>Mucorales</taxon>
        <taxon>Lichtheimiaceae</taxon>
        <taxon>Circinella</taxon>
    </lineage>
</organism>
<dbReference type="PROSITE" id="PS51387">
    <property type="entry name" value="FAD_PCMH"/>
    <property type="match status" value="1"/>
</dbReference>
<dbReference type="Gene3D" id="3.30.43.10">
    <property type="entry name" value="Uridine Diphospho-n-acetylenolpyruvylglucosamine Reductase, domain 2"/>
    <property type="match status" value="1"/>
</dbReference>
<evidence type="ECO:0000313" key="13">
    <source>
        <dbReference type="EMBL" id="KAG2225219.1"/>
    </source>
</evidence>
<comment type="subcellular location">
    <subcellularLocation>
        <location evidence="2">Membrane</location>
    </subcellularLocation>
    <subcellularLocation>
        <location evidence="11">Mitochondrion membrane</location>
    </subcellularLocation>
</comment>
<keyword evidence="6 11" id="KW-0285">Flavoprotein</keyword>
<dbReference type="Pfam" id="PF01565">
    <property type="entry name" value="FAD_binding_4"/>
    <property type="match status" value="1"/>
</dbReference>
<dbReference type="Proteomes" id="UP000646827">
    <property type="component" value="Unassembled WGS sequence"/>
</dbReference>
<evidence type="ECO:0000256" key="4">
    <source>
        <dbReference type="ARBA" id="ARBA00005466"/>
    </source>
</evidence>
<dbReference type="InterPro" id="IPR036318">
    <property type="entry name" value="FAD-bd_PCMH-like_sf"/>
</dbReference>
<dbReference type="GO" id="GO:0003885">
    <property type="term" value="F:D-arabinono-1,4-lactone oxidase activity"/>
    <property type="evidence" value="ECO:0007669"/>
    <property type="project" value="UniProtKB-UniRule"/>
</dbReference>
<evidence type="ECO:0000259" key="12">
    <source>
        <dbReference type="PROSITE" id="PS51387"/>
    </source>
</evidence>
<protein>
    <recommendedName>
        <fullName evidence="5 11">D-arabinono-1,4-lactone oxidase</fullName>
        <shortName evidence="11">ALO</shortName>
        <ecNumber evidence="5 11">1.1.3.37</ecNumber>
    </recommendedName>
    <alternativeName>
        <fullName evidence="10 11">L-galactono-gamma-lactone oxidase</fullName>
    </alternativeName>
</protein>
<comment type="cofactor">
    <cofactor evidence="1 11">
        <name>FAD</name>
        <dbReference type="ChEBI" id="CHEBI:57692"/>
    </cofactor>
</comment>
<dbReference type="Gene3D" id="3.30.70.2520">
    <property type="match status" value="1"/>
</dbReference>
<evidence type="ECO:0000256" key="7">
    <source>
        <dbReference type="ARBA" id="ARBA00022827"/>
    </source>
</evidence>
<evidence type="ECO:0000313" key="14">
    <source>
        <dbReference type="Proteomes" id="UP000646827"/>
    </source>
</evidence>
<dbReference type="InterPro" id="IPR010031">
    <property type="entry name" value="FAD_lactone_oxidase-like"/>
</dbReference>
<evidence type="ECO:0000256" key="10">
    <source>
        <dbReference type="ARBA" id="ARBA00033418"/>
    </source>
</evidence>
<dbReference type="PANTHER" id="PTHR43762:SF1">
    <property type="entry name" value="D-ARABINONO-1,4-LACTONE OXIDASE"/>
    <property type="match status" value="1"/>
</dbReference>
<dbReference type="UniPathway" id="UPA00771">
    <property type="reaction ID" value="UER00766"/>
</dbReference>
<dbReference type="Gene3D" id="3.30.465.10">
    <property type="match status" value="1"/>
</dbReference>
<dbReference type="InterPro" id="IPR030654">
    <property type="entry name" value="Sugar_lactone_oxidase"/>
</dbReference>
<dbReference type="EC" id="1.1.3.37" evidence="5 11"/>
<evidence type="ECO:0000256" key="8">
    <source>
        <dbReference type="ARBA" id="ARBA00023002"/>
    </source>
</evidence>
<evidence type="ECO:0000256" key="1">
    <source>
        <dbReference type="ARBA" id="ARBA00001974"/>
    </source>
</evidence>
<dbReference type="NCBIfam" id="TIGR01679">
    <property type="entry name" value="bact_FAD_ox"/>
    <property type="match status" value="1"/>
</dbReference>
<dbReference type="PANTHER" id="PTHR43762">
    <property type="entry name" value="L-GULONOLACTONE OXIDASE"/>
    <property type="match status" value="1"/>
</dbReference>
<dbReference type="EMBL" id="JAEPRB010000031">
    <property type="protein sequence ID" value="KAG2225219.1"/>
    <property type="molecule type" value="Genomic_DNA"/>
</dbReference>
<dbReference type="OrthoDB" id="610608at2759"/>
<evidence type="ECO:0000256" key="11">
    <source>
        <dbReference type="RuleBase" id="RU367158"/>
    </source>
</evidence>
<keyword evidence="7 11" id="KW-0274">FAD</keyword>
<name>A0A8H7VSA6_9FUNG</name>
<dbReference type="AlphaFoldDB" id="A0A8H7VSA6"/>
<evidence type="ECO:0000256" key="9">
    <source>
        <dbReference type="ARBA" id="ARBA00023136"/>
    </source>
</evidence>
<comment type="similarity">
    <text evidence="4 11">Belongs to the oxygen-dependent FAD-linked oxidoreductase family.</text>
</comment>
<dbReference type="InterPro" id="IPR016169">
    <property type="entry name" value="FAD-bd_PCMH_sub2"/>
</dbReference>
<dbReference type="PIRSF" id="PIRSF000136">
    <property type="entry name" value="LGO_GLO"/>
    <property type="match status" value="1"/>
</dbReference>
<keyword evidence="9" id="KW-0472">Membrane</keyword>